<keyword evidence="3" id="KW-0732">Signal</keyword>
<feature type="chain" id="PRO_5047025561" evidence="3">
    <location>
        <begin position="28"/>
        <end position="287"/>
    </location>
</feature>
<feature type="compositionally biased region" description="Pro residues" evidence="1">
    <location>
        <begin position="58"/>
        <end position="68"/>
    </location>
</feature>
<feature type="compositionally biased region" description="Low complexity" evidence="1">
    <location>
        <begin position="245"/>
        <end position="259"/>
    </location>
</feature>
<name>A0ABV1F9W9_9FIRM</name>
<keyword evidence="2" id="KW-0472">Membrane</keyword>
<comment type="caution">
    <text evidence="4">The sequence shown here is derived from an EMBL/GenBank/DDBJ whole genome shotgun (WGS) entry which is preliminary data.</text>
</comment>
<keyword evidence="5" id="KW-1185">Reference proteome</keyword>
<keyword evidence="2" id="KW-0812">Transmembrane</keyword>
<feature type="transmembrane region" description="Helical" evidence="2">
    <location>
        <begin position="195"/>
        <end position="216"/>
    </location>
</feature>
<evidence type="ECO:0000256" key="3">
    <source>
        <dbReference type="SAM" id="SignalP"/>
    </source>
</evidence>
<dbReference type="RefSeq" id="WP_187299900.1">
    <property type="nucleotide sequence ID" value="NZ_JBBMEZ010000018.1"/>
</dbReference>
<accession>A0ABV1F9W9</accession>
<reference evidence="4 5" key="1">
    <citation type="submission" date="2024-03" db="EMBL/GenBank/DDBJ databases">
        <title>Human intestinal bacterial collection.</title>
        <authorList>
            <person name="Pauvert C."/>
            <person name="Hitch T.C.A."/>
            <person name="Clavel T."/>
        </authorList>
    </citation>
    <scope>NUCLEOTIDE SEQUENCE [LARGE SCALE GENOMIC DNA]</scope>
    <source>
        <strain evidence="4 5">CLA-JM-H38</strain>
    </source>
</reference>
<evidence type="ECO:0000313" key="5">
    <source>
        <dbReference type="Proteomes" id="UP001490816"/>
    </source>
</evidence>
<sequence>MKKHSKLCAIFLTALLSISAVSFSVSAVGEEVDPGGDSSVIVDPVEPEPEPEPEPSPEPDPQPQPDPVYPDSSDSSSYVDPGYSSSDSSYDNNYNYDSSYDYNNNSYDNNYSSSQTYYYSEPSYVGGGQSYVAPSNTAPSASLIKSDDNIDEKTLSSNDWSDIAKNLKNTDTSGSDGDDFNFIKNNNSKGDNGHWMFYVSLVLLSLGVAGIAYFVISTVLNRKKRVTVGGRSNAPKSKSAQPQRYGSNDDYADDYSSSGRKSERRSKYDTAEIQLPKNSQKGGRRYK</sequence>
<organism evidence="4 5">
    <name type="scientific">Ruminococcoides intestinale</name>
    <dbReference type="NCBI Taxonomy" id="3133162"/>
    <lineage>
        <taxon>Bacteria</taxon>
        <taxon>Bacillati</taxon>
        <taxon>Bacillota</taxon>
        <taxon>Clostridia</taxon>
        <taxon>Eubacteriales</taxon>
        <taxon>Oscillospiraceae</taxon>
        <taxon>Ruminococcoides</taxon>
    </lineage>
</organism>
<feature type="region of interest" description="Disordered" evidence="1">
    <location>
        <begin position="228"/>
        <end position="287"/>
    </location>
</feature>
<evidence type="ECO:0000256" key="1">
    <source>
        <dbReference type="SAM" id="MobiDB-lite"/>
    </source>
</evidence>
<feature type="signal peptide" evidence="3">
    <location>
        <begin position="1"/>
        <end position="27"/>
    </location>
</feature>
<feature type="compositionally biased region" description="Acidic residues" evidence="1">
    <location>
        <begin position="45"/>
        <end position="57"/>
    </location>
</feature>
<feature type="compositionally biased region" description="Polar residues" evidence="1">
    <location>
        <begin position="234"/>
        <end position="244"/>
    </location>
</feature>
<dbReference type="Proteomes" id="UP001490816">
    <property type="component" value="Unassembled WGS sequence"/>
</dbReference>
<feature type="compositionally biased region" description="Low complexity" evidence="1">
    <location>
        <begin position="69"/>
        <end position="107"/>
    </location>
</feature>
<evidence type="ECO:0000313" key="4">
    <source>
        <dbReference type="EMBL" id="MEQ2470172.1"/>
    </source>
</evidence>
<keyword evidence="2" id="KW-1133">Transmembrane helix</keyword>
<evidence type="ECO:0000256" key="2">
    <source>
        <dbReference type="SAM" id="Phobius"/>
    </source>
</evidence>
<gene>
    <name evidence="4" type="ORF">WMO39_07515</name>
</gene>
<proteinExistence type="predicted"/>
<feature type="region of interest" description="Disordered" evidence="1">
    <location>
        <begin position="29"/>
        <end position="107"/>
    </location>
</feature>
<protein>
    <submittedName>
        <fullName evidence="4">Uncharacterized protein</fullName>
    </submittedName>
</protein>
<dbReference type="EMBL" id="JBBMEZ010000018">
    <property type="protein sequence ID" value="MEQ2470172.1"/>
    <property type="molecule type" value="Genomic_DNA"/>
</dbReference>